<evidence type="ECO:0000313" key="1">
    <source>
        <dbReference type="EMBL" id="EDQ00614.1"/>
    </source>
</evidence>
<comment type="caution">
    <text evidence="1">The sequence shown here is derived from an EMBL/GenBank/DDBJ whole genome shotgun (WGS) entry which is preliminary data.</text>
</comment>
<dbReference type="AlphaFoldDB" id="A9DAM1"/>
<reference evidence="1 2" key="1">
    <citation type="submission" date="2007-10" db="EMBL/GenBank/DDBJ databases">
        <authorList>
            <person name="Yayanos A."/>
            <person name="Ferriera S."/>
            <person name="Johnson J."/>
            <person name="Kravitz S."/>
            <person name="Halpern A."/>
            <person name="Remington K."/>
            <person name="Beeson K."/>
            <person name="Tran B."/>
            <person name="Rogers Y.-H."/>
            <person name="Friedman R."/>
            <person name="Venter J.C."/>
        </authorList>
    </citation>
    <scope>NUCLEOTIDE SEQUENCE [LARGE SCALE GENOMIC DNA]</scope>
    <source>
        <strain evidence="1 2">KT99</strain>
    </source>
</reference>
<name>A9DAM1_9GAMM</name>
<sequence>MVIEPSIFRFLTSNKGSEISGSLDISKENMDPISLTVQALSLFLAQWPNALLLSLASAA</sequence>
<gene>
    <name evidence="1" type="ORF">KT99_03674</name>
</gene>
<dbReference type="Proteomes" id="UP000005839">
    <property type="component" value="Unassembled WGS sequence"/>
</dbReference>
<evidence type="ECO:0000313" key="2">
    <source>
        <dbReference type="Proteomes" id="UP000005839"/>
    </source>
</evidence>
<proteinExistence type="predicted"/>
<keyword evidence="2" id="KW-1185">Reference proteome</keyword>
<accession>A9DAM1</accession>
<organism evidence="1 2">
    <name type="scientific">Shewanella benthica KT99</name>
    <dbReference type="NCBI Taxonomy" id="314608"/>
    <lineage>
        <taxon>Bacteria</taxon>
        <taxon>Pseudomonadati</taxon>
        <taxon>Pseudomonadota</taxon>
        <taxon>Gammaproteobacteria</taxon>
        <taxon>Alteromonadales</taxon>
        <taxon>Shewanellaceae</taxon>
        <taxon>Shewanella</taxon>
    </lineage>
</organism>
<protein>
    <submittedName>
        <fullName evidence="1">Uncharacterized protein</fullName>
    </submittedName>
</protein>
<dbReference type="EMBL" id="ABIC01000018">
    <property type="protein sequence ID" value="EDQ00614.1"/>
    <property type="molecule type" value="Genomic_DNA"/>
</dbReference>